<comment type="function">
    <text evidence="6">Interacts with and stabilizes bases of the 16S rRNA that are involved in tRNA selection in the A site and with the mRNA backbone. Located at the interface of the 30S and 50S subunits, it traverses the body of the 30S subunit contacting proteins on the other side and probably holding the rRNA structure together. The combined cluster of proteins S8, S12 and S17 appears to hold together the shoulder and platform of the 30S subunit.</text>
</comment>
<keyword evidence="3" id="KW-0488">Methylation</keyword>
<comment type="similarity">
    <text evidence="2">Belongs to the universal ribosomal protein uS12 family.</text>
</comment>
<reference evidence="9" key="1">
    <citation type="submission" date="2017-09" db="EMBL/GenBank/DDBJ databases">
        <authorList>
            <person name="Campbell M.A."/>
            <person name="Lukasik P."/>
            <person name="Simon C."/>
            <person name="McCutcheon J.P."/>
        </authorList>
    </citation>
    <scope>NUCLEOTIDE SEQUENCE [LARGE SCALE GENOMIC DNA]</scope>
    <source>
        <strain evidence="9">MAGTDC</strain>
    </source>
</reference>
<gene>
    <name evidence="9" type="primary">rpsL</name>
    <name evidence="9" type="ORF">magtdc_106</name>
</gene>
<dbReference type="Pfam" id="PF00164">
    <property type="entry name" value="Ribosom_S12_S23"/>
    <property type="match status" value="1"/>
</dbReference>
<dbReference type="Gene3D" id="2.40.50.140">
    <property type="entry name" value="Nucleic acid-binding proteins"/>
    <property type="match status" value="1"/>
</dbReference>
<evidence type="ECO:0000256" key="4">
    <source>
        <dbReference type="ARBA" id="ARBA00022980"/>
    </source>
</evidence>
<accession>A0ABX4MGV9</accession>
<dbReference type="RefSeq" id="WP_146656555.1">
    <property type="nucleotide sequence ID" value="NZ_CM008772.1"/>
</dbReference>
<dbReference type="Proteomes" id="UP000230981">
    <property type="component" value="Unassembled WGS sequence"/>
</dbReference>
<comment type="function">
    <text evidence="1">With S4 and S5 plays an important role in translational accuracy.</text>
</comment>
<dbReference type="GO" id="GO:0005840">
    <property type="term" value="C:ribosome"/>
    <property type="evidence" value="ECO:0007669"/>
    <property type="project" value="UniProtKB-KW"/>
</dbReference>
<sequence length="126" mass="14396">MLGPMSLIEVSITKTQKMVMNGCWQITTNQLIKGVRWTKKEDNNTPTLDGTTFRDGICIRWLTQHNRNNNPTLRKVSEMELCNGNGVVVYVSGDSYNLQEHSVVIVRGGYVLKDYQGLDTIWLKIY</sequence>
<keyword evidence="5" id="KW-0687">Ribonucleoprotein</keyword>
<organism evidence="9 10">
    <name type="scientific">Candidatus Hodgkinia cicadicola</name>
    <dbReference type="NCBI Taxonomy" id="573658"/>
    <lineage>
        <taxon>Bacteria</taxon>
        <taxon>Pseudomonadati</taxon>
        <taxon>Pseudomonadota</taxon>
        <taxon>Alphaproteobacteria</taxon>
        <taxon>Hyphomicrobiales</taxon>
        <taxon>Candidatus Hodgkinia</taxon>
    </lineage>
</organism>
<evidence type="ECO:0000256" key="2">
    <source>
        <dbReference type="ARBA" id="ARBA00005657"/>
    </source>
</evidence>
<evidence type="ECO:0000256" key="8">
    <source>
        <dbReference type="ARBA" id="ARBA00035314"/>
    </source>
</evidence>
<dbReference type="InterPro" id="IPR006032">
    <property type="entry name" value="Ribosomal_uS12"/>
</dbReference>
<evidence type="ECO:0000313" key="9">
    <source>
        <dbReference type="EMBL" id="PIM95955.1"/>
    </source>
</evidence>
<evidence type="ECO:0000256" key="6">
    <source>
        <dbReference type="ARBA" id="ARBA00024962"/>
    </source>
</evidence>
<keyword evidence="4 9" id="KW-0689">Ribosomal protein</keyword>
<protein>
    <recommendedName>
        <fullName evidence="7">Small ribosomal subunit protein uS12</fullName>
    </recommendedName>
    <alternativeName>
        <fullName evidence="8">30S ribosomal protein S12</fullName>
    </alternativeName>
</protein>
<dbReference type="EMBL" id="NXGO01000012">
    <property type="protein sequence ID" value="PIM95955.1"/>
    <property type="molecule type" value="Genomic_DNA"/>
</dbReference>
<evidence type="ECO:0000256" key="5">
    <source>
        <dbReference type="ARBA" id="ARBA00023274"/>
    </source>
</evidence>
<dbReference type="InterPro" id="IPR012340">
    <property type="entry name" value="NA-bd_OB-fold"/>
</dbReference>
<evidence type="ECO:0000256" key="3">
    <source>
        <dbReference type="ARBA" id="ARBA00022481"/>
    </source>
</evidence>
<evidence type="ECO:0000313" key="10">
    <source>
        <dbReference type="Proteomes" id="UP000230981"/>
    </source>
</evidence>
<comment type="caution">
    <text evidence="9">The sequence shown here is derived from an EMBL/GenBank/DDBJ whole genome shotgun (WGS) entry which is preliminary data.</text>
</comment>
<evidence type="ECO:0000256" key="1">
    <source>
        <dbReference type="ARBA" id="ARBA00003022"/>
    </source>
</evidence>
<dbReference type="SUPFAM" id="SSF50249">
    <property type="entry name" value="Nucleic acid-binding proteins"/>
    <property type="match status" value="1"/>
</dbReference>
<evidence type="ECO:0000256" key="7">
    <source>
        <dbReference type="ARBA" id="ARBA00035161"/>
    </source>
</evidence>
<keyword evidence="10" id="KW-1185">Reference proteome</keyword>
<dbReference type="InterPro" id="IPR005679">
    <property type="entry name" value="Ribosomal_uS12_bac"/>
</dbReference>
<name>A0ABX4MGV9_9HYPH</name>
<dbReference type="PRINTS" id="PR01034">
    <property type="entry name" value="RIBOSOMALS12"/>
</dbReference>
<proteinExistence type="inferred from homology"/>